<evidence type="ECO:0000259" key="10">
    <source>
        <dbReference type="Pfam" id="PF23098"/>
    </source>
</evidence>
<feature type="domain" description="NUC153" evidence="8">
    <location>
        <begin position="511"/>
        <end position="537"/>
    </location>
</feature>
<evidence type="ECO:0000256" key="3">
    <source>
        <dbReference type="ARBA" id="ARBA00022574"/>
    </source>
</evidence>
<dbReference type="PANTHER" id="PTHR14927:SF0">
    <property type="entry name" value="NUCLEOLAR PROTEIN 10"/>
    <property type="match status" value="1"/>
</dbReference>
<accession>A0A1R1XY37</accession>
<dbReference type="InterPro" id="IPR012580">
    <property type="entry name" value="NUC153"/>
</dbReference>
<evidence type="ECO:0000256" key="2">
    <source>
        <dbReference type="ARBA" id="ARBA00005264"/>
    </source>
</evidence>
<evidence type="ECO:0000256" key="4">
    <source>
        <dbReference type="ARBA" id="ARBA00022737"/>
    </source>
</evidence>
<dbReference type="SUPFAM" id="SSF50978">
    <property type="entry name" value="WD40 repeat-like"/>
    <property type="match status" value="1"/>
</dbReference>
<sequence>MVLKVSNPNNVKIYTVSGSNLTRKIPEWLARSKKQLLKKDREWQTRIELIQDFEFPEAANRIKITPDGQFCMATGVYKPQMRVFEFSQMSKKFERHTDSENIDFLILSEDWTKSVHLQNDRSIEFHDSGSLHYKTRIPKFGRDLAYHKQSCDLLLASAGNEVYRLNLDQGRFLKPFEVDSTGVNSCAINPAHQLFAFGTESGTVEFWDPRSKAKIGTLQQYIDQSNPNSSEYEVSALSYRNDGLNIAVGTSTGLTMVYDLRLSHPSLVKDQQYGLPIKKLTWIEPSLVNATGDDVESDYARILSADSKSAKIWNSNSGKLHCTIEPTADINDITICQDTGLIFAACESTEINGYFIPSLGPAPKWAGFLENLTEELEESASVTVYEDYKFITPDELESLSLGHLVGTSLLKPYMHGFFIDLKLYNKAKAVANPFAYEEYKSNLIRNKILKQRESRIRTMPNNQALPKVNRKLAMRLLEKDDVDSNSKKNKSSKGTVPANDSNVGSRLLANDRFKGLFDNPEFEVDENSTEYKLLHPTESKKSRDHRQNRYSDDSSDEN</sequence>
<evidence type="ECO:0000256" key="7">
    <source>
        <dbReference type="SAM" id="MobiDB-lite"/>
    </source>
</evidence>
<dbReference type="Pfam" id="PF23098">
    <property type="entry name" value="Beta-prop_NOL10_N"/>
    <property type="match status" value="1"/>
</dbReference>
<name>A0A1R1XY37_9FUNG</name>
<keyword evidence="3 6" id="KW-0853">WD repeat</keyword>
<evidence type="ECO:0000259" key="9">
    <source>
        <dbReference type="Pfam" id="PF23097"/>
    </source>
</evidence>
<dbReference type="GO" id="GO:0000462">
    <property type="term" value="P:maturation of SSU-rRNA from tricistronic rRNA transcript (SSU-rRNA, 5.8S rRNA, LSU-rRNA)"/>
    <property type="evidence" value="ECO:0007669"/>
    <property type="project" value="TreeGrafter"/>
</dbReference>
<dbReference type="Pfam" id="PF08159">
    <property type="entry name" value="NUC153"/>
    <property type="match status" value="1"/>
</dbReference>
<dbReference type="GO" id="GO:0030686">
    <property type="term" value="C:90S preribosome"/>
    <property type="evidence" value="ECO:0007669"/>
    <property type="project" value="TreeGrafter"/>
</dbReference>
<gene>
    <name evidence="11" type="ORF">AYI69_g6621</name>
</gene>
<evidence type="ECO:0000313" key="12">
    <source>
        <dbReference type="Proteomes" id="UP000187429"/>
    </source>
</evidence>
<dbReference type="OrthoDB" id="273340at2759"/>
<evidence type="ECO:0000256" key="1">
    <source>
        <dbReference type="ARBA" id="ARBA00004604"/>
    </source>
</evidence>
<dbReference type="Pfam" id="PF23097">
    <property type="entry name" value="NOL10_2nd"/>
    <property type="match status" value="1"/>
</dbReference>
<feature type="repeat" description="WD" evidence="6">
    <location>
        <begin position="176"/>
        <end position="217"/>
    </location>
</feature>
<reference evidence="12" key="1">
    <citation type="submission" date="2017-01" db="EMBL/GenBank/DDBJ databases">
        <authorList>
            <person name="Wang Y."/>
            <person name="White M."/>
            <person name="Kvist S."/>
            <person name="Moncalvo J.-M."/>
        </authorList>
    </citation>
    <scope>NUCLEOTIDE SEQUENCE [LARGE SCALE GENOMIC DNA]</scope>
    <source>
        <strain evidence="12">ID-206-W2</strain>
    </source>
</reference>
<dbReference type="Proteomes" id="UP000187429">
    <property type="component" value="Unassembled WGS sequence"/>
</dbReference>
<feature type="region of interest" description="Disordered" evidence="7">
    <location>
        <begin position="525"/>
        <end position="558"/>
    </location>
</feature>
<organism evidence="11 12">
    <name type="scientific">Smittium culicis</name>
    <dbReference type="NCBI Taxonomy" id="133412"/>
    <lineage>
        <taxon>Eukaryota</taxon>
        <taxon>Fungi</taxon>
        <taxon>Fungi incertae sedis</taxon>
        <taxon>Zoopagomycota</taxon>
        <taxon>Kickxellomycotina</taxon>
        <taxon>Harpellomycetes</taxon>
        <taxon>Harpellales</taxon>
        <taxon>Legeriomycetaceae</taxon>
        <taxon>Smittium</taxon>
    </lineage>
</organism>
<keyword evidence="4" id="KW-0677">Repeat</keyword>
<evidence type="ECO:0000313" key="11">
    <source>
        <dbReference type="EMBL" id="OMJ19434.1"/>
    </source>
</evidence>
<evidence type="ECO:0000256" key="5">
    <source>
        <dbReference type="ARBA" id="ARBA00023242"/>
    </source>
</evidence>
<proteinExistence type="inferred from homology"/>
<dbReference type="EMBL" id="LSSM01003009">
    <property type="protein sequence ID" value="OMJ19434.1"/>
    <property type="molecule type" value="Genomic_DNA"/>
</dbReference>
<dbReference type="AlphaFoldDB" id="A0A1R1XY37"/>
<dbReference type="InterPro" id="IPR036322">
    <property type="entry name" value="WD40_repeat_dom_sf"/>
</dbReference>
<dbReference type="InterPro" id="IPR040382">
    <property type="entry name" value="NOL10/Enp2"/>
</dbReference>
<keyword evidence="5" id="KW-0539">Nucleus</keyword>
<dbReference type="InterPro" id="IPR001680">
    <property type="entry name" value="WD40_rpt"/>
</dbReference>
<comment type="subcellular location">
    <subcellularLocation>
        <location evidence="1">Nucleus</location>
        <location evidence="1">Nucleolus</location>
    </subcellularLocation>
</comment>
<evidence type="ECO:0000259" key="8">
    <source>
        <dbReference type="Pfam" id="PF08159"/>
    </source>
</evidence>
<evidence type="ECO:0000256" key="6">
    <source>
        <dbReference type="PROSITE-ProRule" id="PRU00221"/>
    </source>
</evidence>
<comment type="similarity">
    <text evidence="2">Belongs to the WD repeat NOL10/ENP2 family.</text>
</comment>
<feature type="domain" description="Nucleolar protein 10-like second" evidence="9">
    <location>
        <begin position="384"/>
        <end position="432"/>
    </location>
</feature>
<dbReference type="SMART" id="SM00320">
    <property type="entry name" value="WD40"/>
    <property type="match status" value="3"/>
</dbReference>
<keyword evidence="12" id="KW-1185">Reference proteome</keyword>
<feature type="compositionally biased region" description="Basic and acidic residues" evidence="7">
    <location>
        <begin position="532"/>
        <end position="552"/>
    </location>
</feature>
<dbReference type="InterPro" id="IPR056550">
    <property type="entry name" value="NOL10_2nd"/>
</dbReference>
<dbReference type="InterPro" id="IPR015943">
    <property type="entry name" value="WD40/YVTN_repeat-like_dom_sf"/>
</dbReference>
<dbReference type="PROSITE" id="PS50082">
    <property type="entry name" value="WD_REPEATS_2"/>
    <property type="match status" value="1"/>
</dbReference>
<dbReference type="PANTHER" id="PTHR14927">
    <property type="entry name" value="NUCLEOLAR PROTEIN 10"/>
    <property type="match status" value="1"/>
</dbReference>
<dbReference type="Gene3D" id="2.130.10.10">
    <property type="entry name" value="YVTN repeat-like/Quinoprotein amine dehydrogenase"/>
    <property type="match status" value="1"/>
</dbReference>
<feature type="domain" description="Nucleolar protein 10-like N-terminal" evidence="10">
    <location>
        <begin position="4"/>
        <end position="380"/>
    </location>
</feature>
<protein>
    <submittedName>
        <fullName evidence="11">Ribosome biogenesis protein enp2-like protein</fullName>
    </submittedName>
</protein>
<feature type="region of interest" description="Disordered" evidence="7">
    <location>
        <begin position="478"/>
        <end position="503"/>
    </location>
</feature>
<dbReference type="InterPro" id="IPR056551">
    <property type="entry name" value="Beta-prop_NOL10_N"/>
</dbReference>
<dbReference type="GO" id="GO:0032040">
    <property type="term" value="C:small-subunit processome"/>
    <property type="evidence" value="ECO:0007669"/>
    <property type="project" value="TreeGrafter"/>
</dbReference>
<comment type="caution">
    <text evidence="11">The sequence shown here is derived from an EMBL/GenBank/DDBJ whole genome shotgun (WGS) entry which is preliminary data.</text>
</comment>